<dbReference type="Gene3D" id="3.40.50.10610">
    <property type="entry name" value="ABC-type transport auxiliary lipoprotein component"/>
    <property type="match status" value="1"/>
</dbReference>
<dbReference type="Proteomes" id="UP000265882">
    <property type="component" value="Unassembled WGS sequence"/>
</dbReference>
<evidence type="ECO:0000313" key="2">
    <source>
        <dbReference type="EMBL" id="RJP21800.1"/>
    </source>
</evidence>
<sequence>MTDMLKQTRISIIVALGILLSLPACGSRTYVVRPAPEVVSFNRIAVFPFENLSGVPEGGDRMTSILISELHNANLVNVVEPGEVQQFILRSRIRFPSQLDVNSIREASRQLNADGIIFGTVNEYAVITTDLGPLPAVSASVRLVDAGTGEIVWSSTHSLQGDFKETFFGIGRVNSLGTLCEIVVEDLIAELGVAMYPELGRSREGVEWTSAEPKKRRSDKGPEPALPLSPTRTELQTIESEREKAHSDVLQEWQTIKGISD</sequence>
<gene>
    <name evidence="2" type="ORF">C4520_09080</name>
</gene>
<reference evidence="2 3" key="1">
    <citation type="journal article" date="2017" name="ISME J.">
        <title>Energy and carbon metabolisms in a deep terrestrial subsurface fluid microbial community.</title>
        <authorList>
            <person name="Momper L."/>
            <person name="Jungbluth S.P."/>
            <person name="Lee M.D."/>
            <person name="Amend J.P."/>
        </authorList>
    </citation>
    <scope>NUCLEOTIDE SEQUENCE [LARGE SCALE GENOMIC DNA]</scope>
    <source>
        <strain evidence="2">SURF_5</strain>
    </source>
</reference>
<name>A0A3A4NXE5_ABYX5</name>
<evidence type="ECO:0008006" key="4">
    <source>
        <dbReference type="Google" id="ProtNLM"/>
    </source>
</evidence>
<dbReference type="AlphaFoldDB" id="A0A3A4NXE5"/>
<organism evidence="2 3">
    <name type="scientific">Abyssobacteria bacterium (strain SURF_5)</name>
    <dbReference type="NCBI Taxonomy" id="2093360"/>
    <lineage>
        <taxon>Bacteria</taxon>
        <taxon>Pseudomonadati</taxon>
        <taxon>Candidatus Hydrogenedentota</taxon>
        <taxon>Candidatus Abyssobacteria</taxon>
    </lineage>
</organism>
<protein>
    <recommendedName>
        <fullName evidence="4">Penicillin-binding protein activator LpoB</fullName>
    </recommendedName>
</protein>
<comment type="caution">
    <text evidence="2">The sequence shown here is derived from an EMBL/GenBank/DDBJ whole genome shotgun (WGS) entry which is preliminary data.</text>
</comment>
<dbReference type="EMBL" id="QZKU01000064">
    <property type="protein sequence ID" value="RJP21800.1"/>
    <property type="molecule type" value="Genomic_DNA"/>
</dbReference>
<evidence type="ECO:0000256" key="1">
    <source>
        <dbReference type="SAM" id="MobiDB-lite"/>
    </source>
</evidence>
<evidence type="ECO:0000313" key="3">
    <source>
        <dbReference type="Proteomes" id="UP000265882"/>
    </source>
</evidence>
<feature type="region of interest" description="Disordered" evidence="1">
    <location>
        <begin position="204"/>
        <end position="246"/>
    </location>
</feature>
<accession>A0A3A4NXE5</accession>
<proteinExistence type="predicted"/>